<feature type="binding site" evidence="8">
    <location>
        <position position="179"/>
    </location>
    <ligand>
        <name>Fe cation</name>
        <dbReference type="ChEBI" id="CHEBI:24875"/>
    </ligand>
</feature>
<feature type="binding site" evidence="7">
    <location>
        <position position="190"/>
    </location>
    <ligand>
        <name>Zn(2+)</name>
        <dbReference type="ChEBI" id="CHEBI:29105"/>
    </ligand>
</feature>
<accession>A0A366HM32</accession>
<feature type="binding site" evidence="8">
    <location>
        <position position="142"/>
    </location>
    <ligand>
        <name>Fe cation</name>
        <dbReference type="ChEBI" id="CHEBI:24875"/>
    </ligand>
</feature>
<dbReference type="CDD" id="cd07153">
    <property type="entry name" value="Fur_like"/>
    <property type="match status" value="1"/>
</dbReference>
<dbReference type="GO" id="GO:0000976">
    <property type="term" value="F:transcription cis-regulatory region binding"/>
    <property type="evidence" value="ECO:0007669"/>
    <property type="project" value="TreeGrafter"/>
</dbReference>
<feature type="binding site" evidence="7">
    <location>
        <position position="149"/>
    </location>
    <ligand>
        <name>Zn(2+)</name>
        <dbReference type="ChEBI" id="CHEBI:29105"/>
    </ligand>
</feature>
<feature type="binding site" evidence="7">
    <location>
        <position position="146"/>
    </location>
    <ligand>
        <name>Zn(2+)</name>
        <dbReference type="ChEBI" id="CHEBI:29105"/>
    </ligand>
</feature>
<evidence type="ECO:0000313" key="10">
    <source>
        <dbReference type="EMBL" id="RBP44208.1"/>
    </source>
</evidence>
<dbReference type="Pfam" id="PF01475">
    <property type="entry name" value="FUR"/>
    <property type="match status" value="1"/>
</dbReference>
<keyword evidence="5" id="KW-0238">DNA-binding</keyword>
<dbReference type="GO" id="GO:1900376">
    <property type="term" value="P:regulation of secondary metabolite biosynthetic process"/>
    <property type="evidence" value="ECO:0007669"/>
    <property type="project" value="TreeGrafter"/>
</dbReference>
<evidence type="ECO:0000313" key="11">
    <source>
        <dbReference type="Proteomes" id="UP000253426"/>
    </source>
</evidence>
<comment type="cofactor">
    <cofactor evidence="8">
        <name>Mn(2+)</name>
        <dbReference type="ChEBI" id="CHEBI:29035"/>
    </cofactor>
    <cofactor evidence="8">
        <name>Fe(2+)</name>
        <dbReference type="ChEBI" id="CHEBI:29033"/>
    </cofactor>
    <text evidence="8">Binds 1 Mn(2+) or Fe(2+) ion per subunit.</text>
</comment>
<feature type="compositionally biased region" description="Basic and acidic residues" evidence="9">
    <location>
        <begin position="14"/>
        <end position="35"/>
    </location>
</feature>
<evidence type="ECO:0000256" key="7">
    <source>
        <dbReference type="PIRSR" id="PIRSR602481-1"/>
    </source>
</evidence>
<keyword evidence="6" id="KW-0804">Transcription</keyword>
<dbReference type="PANTHER" id="PTHR33202:SF6">
    <property type="entry name" value="ZINC UPTAKE REGULATION PROTEIN"/>
    <property type="match status" value="1"/>
</dbReference>
<name>A0A366HM32_9BACT</name>
<feature type="binding site" evidence="7">
    <location>
        <position position="187"/>
    </location>
    <ligand>
        <name>Zn(2+)</name>
        <dbReference type="ChEBI" id="CHEBI:29105"/>
    </ligand>
</feature>
<evidence type="ECO:0000256" key="1">
    <source>
        <dbReference type="ARBA" id="ARBA00007957"/>
    </source>
</evidence>
<dbReference type="InterPro" id="IPR036390">
    <property type="entry name" value="WH_DNA-bd_sf"/>
</dbReference>
<evidence type="ECO:0000256" key="2">
    <source>
        <dbReference type="ARBA" id="ARBA00022491"/>
    </source>
</evidence>
<organism evidence="10 11">
    <name type="scientific">Roseimicrobium gellanilyticum</name>
    <dbReference type="NCBI Taxonomy" id="748857"/>
    <lineage>
        <taxon>Bacteria</taxon>
        <taxon>Pseudomonadati</taxon>
        <taxon>Verrucomicrobiota</taxon>
        <taxon>Verrucomicrobiia</taxon>
        <taxon>Verrucomicrobiales</taxon>
        <taxon>Verrucomicrobiaceae</taxon>
        <taxon>Roseimicrobium</taxon>
    </lineage>
</organism>
<dbReference type="SUPFAM" id="SSF46785">
    <property type="entry name" value="Winged helix' DNA-binding domain"/>
    <property type="match status" value="1"/>
</dbReference>
<dbReference type="InterPro" id="IPR036388">
    <property type="entry name" value="WH-like_DNA-bd_sf"/>
</dbReference>
<dbReference type="Proteomes" id="UP000253426">
    <property type="component" value="Unassembled WGS sequence"/>
</dbReference>
<dbReference type="EMBL" id="QNRR01000004">
    <property type="protein sequence ID" value="RBP44208.1"/>
    <property type="molecule type" value="Genomic_DNA"/>
</dbReference>
<dbReference type="GO" id="GO:0005829">
    <property type="term" value="C:cytosol"/>
    <property type="evidence" value="ECO:0007669"/>
    <property type="project" value="TreeGrafter"/>
</dbReference>
<dbReference type="Gene3D" id="1.10.10.10">
    <property type="entry name" value="Winged helix-like DNA-binding domain superfamily/Winged helix DNA-binding domain"/>
    <property type="match status" value="1"/>
</dbReference>
<feature type="binding site" evidence="8">
    <location>
        <position position="162"/>
    </location>
    <ligand>
        <name>Fe cation</name>
        <dbReference type="ChEBI" id="CHEBI:24875"/>
    </ligand>
</feature>
<evidence type="ECO:0000256" key="5">
    <source>
        <dbReference type="ARBA" id="ARBA00023125"/>
    </source>
</evidence>
<dbReference type="AlphaFoldDB" id="A0A366HM32"/>
<evidence type="ECO:0000256" key="4">
    <source>
        <dbReference type="ARBA" id="ARBA00023015"/>
    </source>
</evidence>
<dbReference type="PANTHER" id="PTHR33202">
    <property type="entry name" value="ZINC UPTAKE REGULATION PROTEIN"/>
    <property type="match status" value="1"/>
</dbReference>
<comment type="caution">
    <text evidence="10">The sequence shown here is derived from an EMBL/GenBank/DDBJ whole genome shotgun (WGS) entry which is preliminary data.</text>
</comment>
<evidence type="ECO:0000256" key="8">
    <source>
        <dbReference type="PIRSR" id="PIRSR602481-2"/>
    </source>
</evidence>
<keyword evidence="11" id="KW-1185">Reference proteome</keyword>
<dbReference type="InterPro" id="IPR043135">
    <property type="entry name" value="Fur_C"/>
</dbReference>
<sequence>MIPPHGTDVSQGMEHSHAGSQGHDHDHSHDHDHGHSHAGTGVREPMTAQQSAKLVQETVGRCRALGLRRTAALEDLLKVLVESPRPMTLGELAESKLLKNRCDRATVFRLLVRLEKQGILRRLGLHDRSAYYTVNLPDEHHDYLICTECGAIEQLDIACPVEQLEAQIARDSGFRKLYHELEFFGICPKCA</sequence>
<gene>
    <name evidence="10" type="ORF">DES53_10427</name>
</gene>
<keyword evidence="4" id="KW-0805">Transcription regulation</keyword>
<dbReference type="GO" id="GO:0003700">
    <property type="term" value="F:DNA-binding transcription factor activity"/>
    <property type="evidence" value="ECO:0007669"/>
    <property type="project" value="InterPro"/>
</dbReference>
<dbReference type="InterPro" id="IPR002481">
    <property type="entry name" value="FUR"/>
</dbReference>
<protein>
    <submittedName>
        <fullName evidence="10">Fur family ferric uptake transcriptional regulator</fullName>
    </submittedName>
</protein>
<dbReference type="GO" id="GO:0008270">
    <property type="term" value="F:zinc ion binding"/>
    <property type="evidence" value="ECO:0007669"/>
    <property type="project" value="TreeGrafter"/>
</dbReference>
<dbReference type="Gene3D" id="3.30.1490.190">
    <property type="match status" value="1"/>
</dbReference>
<feature type="region of interest" description="Disordered" evidence="9">
    <location>
        <begin position="1"/>
        <end position="53"/>
    </location>
</feature>
<keyword evidence="7" id="KW-0479">Metal-binding</keyword>
<comment type="cofactor">
    <cofactor evidence="7">
        <name>Zn(2+)</name>
        <dbReference type="ChEBI" id="CHEBI:29105"/>
    </cofactor>
    <text evidence="7">Binds 1 zinc ion per subunit.</text>
</comment>
<evidence type="ECO:0000256" key="9">
    <source>
        <dbReference type="SAM" id="MobiDB-lite"/>
    </source>
</evidence>
<dbReference type="GO" id="GO:0045892">
    <property type="term" value="P:negative regulation of DNA-templated transcription"/>
    <property type="evidence" value="ECO:0007669"/>
    <property type="project" value="TreeGrafter"/>
</dbReference>
<keyword evidence="2" id="KW-0678">Repressor</keyword>
<reference evidence="10 11" key="1">
    <citation type="submission" date="2018-06" db="EMBL/GenBank/DDBJ databases">
        <title>Genomic Encyclopedia of Type Strains, Phase IV (KMG-IV): sequencing the most valuable type-strain genomes for metagenomic binning, comparative biology and taxonomic classification.</title>
        <authorList>
            <person name="Goeker M."/>
        </authorList>
    </citation>
    <scope>NUCLEOTIDE SEQUENCE [LARGE SCALE GENOMIC DNA]</scope>
    <source>
        <strain evidence="10 11">DSM 25532</strain>
    </source>
</reference>
<evidence type="ECO:0000256" key="6">
    <source>
        <dbReference type="ARBA" id="ARBA00023163"/>
    </source>
</evidence>
<feature type="binding site" evidence="8">
    <location>
        <position position="140"/>
    </location>
    <ligand>
        <name>Fe cation</name>
        <dbReference type="ChEBI" id="CHEBI:24875"/>
    </ligand>
</feature>
<evidence type="ECO:0000256" key="3">
    <source>
        <dbReference type="ARBA" id="ARBA00022833"/>
    </source>
</evidence>
<comment type="similarity">
    <text evidence="1">Belongs to the Fur family.</text>
</comment>
<proteinExistence type="inferred from homology"/>
<keyword evidence="8" id="KW-0408">Iron</keyword>
<keyword evidence="3 7" id="KW-0862">Zinc</keyword>
<dbReference type="RefSeq" id="WP_245958158.1">
    <property type="nucleotide sequence ID" value="NZ_QNRR01000004.1"/>
</dbReference>